<protein>
    <submittedName>
        <fullName evidence="4">Isochorismatase hydrolase</fullName>
    </submittedName>
</protein>
<sequence>MTTALSCAAGALQATVCVRSTNHVLTQLKTRDDSGSILRYSDAWRLMPALEKLAAQDERLEDKSQYDAFLNTALEERLRGKGVKTVVITGTLTNLCCETTAREAFCRDFDVVVLDDGCAAASDRHHRASLENLEFGFADVWTISDLVTRLKAKPSS</sequence>
<dbReference type="PANTHER" id="PTHR43540:SF6">
    <property type="entry name" value="ISOCHORISMATASE-LIKE DOMAIN-CONTAINING PROTEIN"/>
    <property type="match status" value="1"/>
</dbReference>
<dbReference type="CDD" id="cd00431">
    <property type="entry name" value="cysteine_hydrolases"/>
    <property type="match status" value="1"/>
</dbReference>
<dbReference type="SUPFAM" id="SSF52499">
    <property type="entry name" value="Isochorismatase-like hydrolases"/>
    <property type="match status" value="1"/>
</dbReference>
<evidence type="ECO:0000256" key="2">
    <source>
        <dbReference type="ARBA" id="ARBA00022801"/>
    </source>
</evidence>
<evidence type="ECO:0000259" key="3">
    <source>
        <dbReference type="Pfam" id="PF00857"/>
    </source>
</evidence>
<dbReference type="AlphaFoldDB" id="A0A5C3N8S7"/>
<comment type="similarity">
    <text evidence="1">Belongs to the isochorismatase family.</text>
</comment>
<evidence type="ECO:0000256" key="1">
    <source>
        <dbReference type="ARBA" id="ARBA00006336"/>
    </source>
</evidence>
<evidence type="ECO:0000313" key="5">
    <source>
        <dbReference type="Proteomes" id="UP000305948"/>
    </source>
</evidence>
<dbReference type="OrthoDB" id="3233329at2759"/>
<dbReference type="InterPro" id="IPR050272">
    <property type="entry name" value="Isochorismatase-like_hydrls"/>
</dbReference>
<name>A0A5C3N8S7_9AGAM</name>
<accession>A0A5C3N8S7</accession>
<evidence type="ECO:0000313" key="4">
    <source>
        <dbReference type="EMBL" id="TFK53642.1"/>
    </source>
</evidence>
<dbReference type="InterPro" id="IPR036380">
    <property type="entry name" value="Isochorismatase-like_sf"/>
</dbReference>
<dbReference type="PANTHER" id="PTHR43540">
    <property type="entry name" value="PEROXYUREIDOACRYLATE/UREIDOACRYLATE AMIDOHYDROLASE-RELATED"/>
    <property type="match status" value="1"/>
</dbReference>
<reference evidence="4 5" key="1">
    <citation type="journal article" date="2019" name="Nat. Ecol. Evol.">
        <title>Megaphylogeny resolves global patterns of mushroom evolution.</title>
        <authorList>
            <person name="Varga T."/>
            <person name="Krizsan K."/>
            <person name="Foldi C."/>
            <person name="Dima B."/>
            <person name="Sanchez-Garcia M."/>
            <person name="Sanchez-Ramirez S."/>
            <person name="Szollosi G.J."/>
            <person name="Szarkandi J.G."/>
            <person name="Papp V."/>
            <person name="Albert L."/>
            <person name="Andreopoulos W."/>
            <person name="Angelini C."/>
            <person name="Antonin V."/>
            <person name="Barry K.W."/>
            <person name="Bougher N.L."/>
            <person name="Buchanan P."/>
            <person name="Buyck B."/>
            <person name="Bense V."/>
            <person name="Catcheside P."/>
            <person name="Chovatia M."/>
            <person name="Cooper J."/>
            <person name="Damon W."/>
            <person name="Desjardin D."/>
            <person name="Finy P."/>
            <person name="Geml J."/>
            <person name="Haridas S."/>
            <person name="Hughes K."/>
            <person name="Justo A."/>
            <person name="Karasinski D."/>
            <person name="Kautmanova I."/>
            <person name="Kiss B."/>
            <person name="Kocsube S."/>
            <person name="Kotiranta H."/>
            <person name="LaButti K.M."/>
            <person name="Lechner B.E."/>
            <person name="Liimatainen K."/>
            <person name="Lipzen A."/>
            <person name="Lukacs Z."/>
            <person name="Mihaltcheva S."/>
            <person name="Morgado L.N."/>
            <person name="Niskanen T."/>
            <person name="Noordeloos M.E."/>
            <person name="Ohm R.A."/>
            <person name="Ortiz-Santana B."/>
            <person name="Ovrebo C."/>
            <person name="Racz N."/>
            <person name="Riley R."/>
            <person name="Savchenko A."/>
            <person name="Shiryaev A."/>
            <person name="Soop K."/>
            <person name="Spirin V."/>
            <person name="Szebenyi C."/>
            <person name="Tomsovsky M."/>
            <person name="Tulloss R.E."/>
            <person name="Uehling J."/>
            <person name="Grigoriev I.V."/>
            <person name="Vagvolgyi C."/>
            <person name="Papp T."/>
            <person name="Martin F.M."/>
            <person name="Miettinen O."/>
            <person name="Hibbett D.S."/>
            <person name="Nagy L.G."/>
        </authorList>
    </citation>
    <scope>NUCLEOTIDE SEQUENCE [LARGE SCALE GENOMIC DNA]</scope>
    <source>
        <strain evidence="4 5">OMC1185</strain>
    </source>
</reference>
<gene>
    <name evidence="4" type="ORF">OE88DRAFT_1655856</name>
</gene>
<dbReference type="GO" id="GO:0016787">
    <property type="term" value="F:hydrolase activity"/>
    <property type="evidence" value="ECO:0007669"/>
    <property type="project" value="UniProtKB-KW"/>
</dbReference>
<organism evidence="4 5">
    <name type="scientific">Heliocybe sulcata</name>
    <dbReference type="NCBI Taxonomy" id="5364"/>
    <lineage>
        <taxon>Eukaryota</taxon>
        <taxon>Fungi</taxon>
        <taxon>Dikarya</taxon>
        <taxon>Basidiomycota</taxon>
        <taxon>Agaricomycotina</taxon>
        <taxon>Agaricomycetes</taxon>
        <taxon>Gloeophyllales</taxon>
        <taxon>Gloeophyllaceae</taxon>
        <taxon>Heliocybe</taxon>
    </lineage>
</organism>
<dbReference type="EMBL" id="ML213507">
    <property type="protein sequence ID" value="TFK53642.1"/>
    <property type="molecule type" value="Genomic_DNA"/>
</dbReference>
<dbReference type="InterPro" id="IPR000868">
    <property type="entry name" value="Isochorismatase-like_dom"/>
</dbReference>
<dbReference type="Pfam" id="PF00857">
    <property type="entry name" value="Isochorismatase"/>
    <property type="match status" value="1"/>
</dbReference>
<proteinExistence type="inferred from homology"/>
<feature type="domain" description="Isochorismatase-like" evidence="3">
    <location>
        <begin position="21"/>
        <end position="143"/>
    </location>
</feature>
<dbReference type="Proteomes" id="UP000305948">
    <property type="component" value="Unassembled WGS sequence"/>
</dbReference>
<dbReference type="Gene3D" id="3.40.50.850">
    <property type="entry name" value="Isochorismatase-like"/>
    <property type="match status" value="1"/>
</dbReference>
<keyword evidence="2 4" id="KW-0378">Hydrolase</keyword>
<keyword evidence="5" id="KW-1185">Reference proteome</keyword>